<sequence length="80" mass="9245">MRRRQRLITRDLSRGDGEGGRAIKSYSSSSIDRIMEVIWKNKWCTVFRECEKFVSFIQAPHPHLTQNGIIHGKFAKDPVG</sequence>
<name>A0A8X6YSS5_9ARAC</name>
<comment type="caution">
    <text evidence="1">The sequence shown here is derived from an EMBL/GenBank/DDBJ whole genome shotgun (WGS) entry which is preliminary data.</text>
</comment>
<gene>
    <name evidence="1" type="ORF">TNIN_157791</name>
</gene>
<organism evidence="1 2">
    <name type="scientific">Trichonephila inaurata madagascariensis</name>
    <dbReference type="NCBI Taxonomy" id="2747483"/>
    <lineage>
        <taxon>Eukaryota</taxon>
        <taxon>Metazoa</taxon>
        <taxon>Ecdysozoa</taxon>
        <taxon>Arthropoda</taxon>
        <taxon>Chelicerata</taxon>
        <taxon>Arachnida</taxon>
        <taxon>Araneae</taxon>
        <taxon>Araneomorphae</taxon>
        <taxon>Entelegynae</taxon>
        <taxon>Araneoidea</taxon>
        <taxon>Nephilidae</taxon>
        <taxon>Trichonephila</taxon>
        <taxon>Trichonephila inaurata</taxon>
    </lineage>
</organism>
<accession>A0A8X6YSS5</accession>
<proteinExistence type="predicted"/>
<evidence type="ECO:0000313" key="1">
    <source>
        <dbReference type="EMBL" id="GFY76395.1"/>
    </source>
</evidence>
<keyword evidence="2" id="KW-1185">Reference proteome</keyword>
<reference evidence="1" key="1">
    <citation type="submission" date="2020-08" db="EMBL/GenBank/DDBJ databases">
        <title>Multicomponent nature underlies the extraordinary mechanical properties of spider dragline silk.</title>
        <authorList>
            <person name="Kono N."/>
            <person name="Nakamura H."/>
            <person name="Mori M."/>
            <person name="Yoshida Y."/>
            <person name="Ohtoshi R."/>
            <person name="Malay A.D."/>
            <person name="Moran D.A.P."/>
            <person name="Tomita M."/>
            <person name="Numata K."/>
            <person name="Arakawa K."/>
        </authorList>
    </citation>
    <scope>NUCLEOTIDE SEQUENCE</scope>
</reference>
<evidence type="ECO:0000313" key="2">
    <source>
        <dbReference type="Proteomes" id="UP000886998"/>
    </source>
</evidence>
<dbReference type="Proteomes" id="UP000886998">
    <property type="component" value="Unassembled WGS sequence"/>
</dbReference>
<dbReference type="AlphaFoldDB" id="A0A8X6YSS5"/>
<protein>
    <submittedName>
        <fullName evidence="1">Uncharacterized protein</fullName>
    </submittedName>
</protein>
<dbReference type="EMBL" id="BMAV01021885">
    <property type="protein sequence ID" value="GFY76395.1"/>
    <property type="molecule type" value="Genomic_DNA"/>
</dbReference>